<dbReference type="Gene3D" id="2.60.120.600">
    <property type="entry name" value="Domain of unknown function DUF1214, C-terminal domain"/>
    <property type="match status" value="1"/>
</dbReference>
<dbReference type="Pfam" id="PF06863">
    <property type="entry name" value="DUF1254"/>
    <property type="match status" value="1"/>
</dbReference>
<dbReference type="PANTHER" id="PTHR36509">
    <property type="entry name" value="BLL3101 PROTEIN"/>
    <property type="match status" value="1"/>
</dbReference>
<dbReference type="InterPro" id="IPR010621">
    <property type="entry name" value="DUF1214"/>
</dbReference>
<dbReference type="Gene3D" id="2.60.40.1610">
    <property type="entry name" value="Domain of unknown function DUF1254"/>
    <property type="match status" value="1"/>
</dbReference>
<dbReference type="InterPro" id="IPR010679">
    <property type="entry name" value="DUF1254"/>
</dbReference>
<feature type="signal peptide" evidence="1">
    <location>
        <begin position="1"/>
        <end position="23"/>
    </location>
</feature>
<dbReference type="InterPro" id="IPR037050">
    <property type="entry name" value="DUF1254_sf"/>
</dbReference>
<feature type="chain" id="PRO_5032327541" evidence="1">
    <location>
        <begin position="24"/>
        <end position="470"/>
    </location>
</feature>
<evidence type="ECO:0000256" key="1">
    <source>
        <dbReference type="SAM" id="SignalP"/>
    </source>
</evidence>
<dbReference type="AlphaFoldDB" id="A0A844SQR4"/>
<dbReference type="EMBL" id="WQNF01000028">
    <property type="protein sequence ID" value="MVT69328.1"/>
    <property type="molecule type" value="Genomic_DNA"/>
</dbReference>
<dbReference type="InterPro" id="IPR037049">
    <property type="entry name" value="DUF1214_C_sf"/>
</dbReference>
<dbReference type="Pfam" id="PF06742">
    <property type="entry name" value="DUF1214"/>
    <property type="match status" value="1"/>
</dbReference>
<comment type="caution">
    <text evidence="4">The sequence shown here is derived from an EMBL/GenBank/DDBJ whole genome shotgun (WGS) entry which is preliminary data.</text>
</comment>
<feature type="domain" description="DUF1214" evidence="2">
    <location>
        <begin position="347"/>
        <end position="453"/>
    </location>
</feature>
<dbReference type="SUPFAM" id="SSF160935">
    <property type="entry name" value="VPA0735-like"/>
    <property type="match status" value="1"/>
</dbReference>
<gene>
    <name evidence="4" type="ORF">GPL21_29980</name>
</gene>
<feature type="domain" description="DUF1254" evidence="3">
    <location>
        <begin position="70"/>
        <end position="200"/>
    </location>
</feature>
<evidence type="ECO:0000259" key="2">
    <source>
        <dbReference type="Pfam" id="PF06742"/>
    </source>
</evidence>
<proteinExistence type="predicted"/>
<organism evidence="4 5">
    <name type="scientific">Bradyrhizobium pachyrhizi</name>
    <dbReference type="NCBI Taxonomy" id="280333"/>
    <lineage>
        <taxon>Bacteria</taxon>
        <taxon>Pseudomonadati</taxon>
        <taxon>Pseudomonadota</taxon>
        <taxon>Alphaproteobacteria</taxon>
        <taxon>Hyphomicrobiales</taxon>
        <taxon>Nitrobacteraceae</taxon>
        <taxon>Bradyrhizobium</taxon>
    </lineage>
</organism>
<evidence type="ECO:0000259" key="3">
    <source>
        <dbReference type="Pfam" id="PF06863"/>
    </source>
</evidence>
<evidence type="ECO:0000313" key="5">
    <source>
        <dbReference type="Proteomes" id="UP000436468"/>
    </source>
</evidence>
<accession>A0A844SQR4</accession>
<evidence type="ECO:0000313" key="4">
    <source>
        <dbReference type="EMBL" id="MVT69328.1"/>
    </source>
</evidence>
<reference evidence="4 5" key="1">
    <citation type="submission" date="2019-12" db="EMBL/GenBank/DDBJ databases">
        <title>Draft genome sequences Bradyrhizobium cajani AMBPC1010, Bradyrhizobium pachyrhizi AMBPC1040 and Bradyrhizobium yuanmingense ALSPC3051, three plant growth promoting strains isolated from nodules of Cajanus cajan L. in Dominican Republic.</title>
        <authorList>
            <person name="Flores-Felix J.D."/>
            <person name="Araujo J."/>
            <person name="Diaz-Alcantara C."/>
            <person name="Gonzalez-Andres F."/>
            <person name="Velazquez E."/>
        </authorList>
    </citation>
    <scope>NUCLEOTIDE SEQUENCE [LARGE SCALE GENOMIC DNA]</scope>
    <source>
        <strain evidence="4 5">1040</strain>
    </source>
</reference>
<keyword evidence="5" id="KW-1185">Reference proteome</keyword>
<dbReference type="Proteomes" id="UP000436468">
    <property type="component" value="Unassembled WGS sequence"/>
</dbReference>
<dbReference type="PANTHER" id="PTHR36509:SF2">
    <property type="entry name" value="BLL3101 PROTEIN"/>
    <property type="match status" value="1"/>
</dbReference>
<dbReference type="RefSeq" id="WP_157347693.1">
    <property type="nucleotide sequence ID" value="NZ_WQNF01000028.1"/>
</dbReference>
<keyword evidence="1" id="KW-0732">Signal</keyword>
<protein>
    <submittedName>
        <fullName evidence="4">DUF1254 domain-containing protein</fullName>
    </submittedName>
</protein>
<name>A0A844SQR4_9BRAD</name>
<sequence length="470" mass="51115">MIRSAFALIVLGLGLMPGLPASAQSISDQQAYEIARDAYVFAYPIVTMDISMRQSTNVPNANTVPLRAPVNQFAHARTYPRAEDRDVVRYNFDTLYSPVWLDISQEPIILSVPDTGGRYYLLPMLDMWTDVFSVVGSRTTGTRAGSFAIVAPGWNGTLPEGLTKIVAPTPTIWILGRTQTNGPADYDNVHKVQDGYKLTPLSQWGKAIPPEANMPTDPAIDNKTPPLVQVNKMDGVAVLGRLAELMAKHPPHANDYPILFRMRQIGLESGKPFDATKLDPALVKTINAAAKDALADLEQSGKSGAGIGLHVNGWFYQTSTVGTYGTAYKLRGMGTLIGLGVNLPEDAVYPASFVDGDGKPYSGANRYVLHFDNGKLPPASAFWSVTLYDKDGFQAPNALNRFALGDRDKLKFNADGSLDIYLQNESPGADRESNWLPAPAGEFNLAMRLYSPQRAALDGSWTPPPVRKAN</sequence>